<sequence length="215" mass="23761">MEETSIRHGTEAELDLTQGTLFLLQVLDRECRDCEWNPPRHRNRSNRGGGGVLETLWKQVAVETFPVLGSVSPSSTKISSLWPGRFCAKSFAMAGTPRGSSHFQDNLFSAHCNGTLAQEEGKIRDVGQKCKCRGCSLPLCQPPAHRATGLAGPSRPEKSPSIHLRLRPENRAASEQPRTEQRMHPQICVMLTSAAVLAACDTESMQEQNDTFNYQ</sequence>
<proteinExistence type="predicted"/>
<reference evidence="2" key="1">
    <citation type="journal article" date="2023" name="Mol. Phylogenet. Evol.">
        <title>Genome-scale phylogeny and comparative genomics of the fungal order Sordariales.</title>
        <authorList>
            <person name="Hensen N."/>
            <person name="Bonometti L."/>
            <person name="Westerberg I."/>
            <person name="Brannstrom I.O."/>
            <person name="Guillou S."/>
            <person name="Cros-Aarteil S."/>
            <person name="Calhoun S."/>
            <person name="Haridas S."/>
            <person name="Kuo A."/>
            <person name="Mondo S."/>
            <person name="Pangilinan J."/>
            <person name="Riley R."/>
            <person name="LaButti K."/>
            <person name="Andreopoulos B."/>
            <person name="Lipzen A."/>
            <person name="Chen C."/>
            <person name="Yan M."/>
            <person name="Daum C."/>
            <person name="Ng V."/>
            <person name="Clum A."/>
            <person name="Steindorff A."/>
            <person name="Ohm R.A."/>
            <person name="Martin F."/>
            <person name="Silar P."/>
            <person name="Natvig D.O."/>
            <person name="Lalanne C."/>
            <person name="Gautier V."/>
            <person name="Ament-Velasquez S.L."/>
            <person name="Kruys A."/>
            <person name="Hutchinson M.I."/>
            <person name="Powell A.J."/>
            <person name="Barry K."/>
            <person name="Miller A.N."/>
            <person name="Grigoriev I.V."/>
            <person name="Debuchy R."/>
            <person name="Gladieux P."/>
            <person name="Hiltunen Thoren M."/>
            <person name="Johannesson H."/>
        </authorList>
    </citation>
    <scope>NUCLEOTIDE SEQUENCE</scope>
    <source>
        <strain evidence="2">CBS 123565</strain>
    </source>
</reference>
<evidence type="ECO:0000313" key="3">
    <source>
        <dbReference type="Proteomes" id="UP001304895"/>
    </source>
</evidence>
<protein>
    <submittedName>
        <fullName evidence="2">Uncharacterized protein</fullName>
    </submittedName>
</protein>
<accession>A0AAN6UBC7</accession>
<dbReference type="AlphaFoldDB" id="A0AAN6UBC7"/>
<feature type="compositionally biased region" description="Basic and acidic residues" evidence="1">
    <location>
        <begin position="155"/>
        <end position="181"/>
    </location>
</feature>
<comment type="caution">
    <text evidence="2">The sequence shown here is derived from an EMBL/GenBank/DDBJ whole genome shotgun (WGS) entry which is preliminary data.</text>
</comment>
<reference evidence="2" key="2">
    <citation type="submission" date="2023-05" db="EMBL/GenBank/DDBJ databases">
        <authorList>
            <consortium name="Lawrence Berkeley National Laboratory"/>
            <person name="Steindorff A."/>
            <person name="Hensen N."/>
            <person name="Bonometti L."/>
            <person name="Westerberg I."/>
            <person name="Brannstrom I.O."/>
            <person name="Guillou S."/>
            <person name="Cros-Aarteil S."/>
            <person name="Calhoun S."/>
            <person name="Haridas S."/>
            <person name="Kuo A."/>
            <person name="Mondo S."/>
            <person name="Pangilinan J."/>
            <person name="Riley R."/>
            <person name="Labutti K."/>
            <person name="Andreopoulos B."/>
            <person name="Lipzen A."/>
            <person name="Chen C."/>
            <person name="Yanf M."/>
            <person name="Daum C."/>
            <person name="Ng V."/>
            <person name="Clum A."/>
            <person name="Ohm R."/>
            <person name="Martin F."/>
            <person name="Silar P."/>
            <person name="Natvig D."/>
            <person name="Lalanne C."/>
            <person name="Gautier V."/>
            <person name="Ament-Velasquez S.L."/>
            <person name="Kruys A."/>
            <person name="Hutchinson M.I."/>
            <person name="Powell A.J."/>
            <person name="Barry K."/>
            <person name="Miller A.N."/>
            <person name="Grigoriev I.V."/>
            <person name="Debuchy R."/>
            <person name="Gladieux P."/>
            <person name="Thoren M.H."/>
            <person name="Johannesson H."/>
        </authorList>
    </citation>
    <scope>NUCLEOTIDE SEQUENCE</scope>
    <source>
        <strain evidence="2">CBS 123565</strain>
    </source>
</reference>
<name>A0AAN6UBC7_9PEZI</name>
<feature type="region of interest" description="Disordered" evidence="1">
    <location>
        <begin position="146"/>
        <end position="181"/>
    </location>
</feature>
<organism evidence="2 3">
    <name type="scientific">Trichocladium antarcticum</name>
    <dbReference type="NCBI Taxonomy" id="1450529"/>
    <lineage>
        <taxon>Eukaryota</taxon>
        <taxon>Fungi</taxon>
        <taxon>Dikarya</taxon>
        <taxon>Ascomycota</taxon>
        <taxon>Pezizomycotina</taxon>
        <taxon>Sordariomycetes</taxon>
        <taxon>Sordariomycetidae</taxon>
        <taxon>Sordariales</taxon>
        <taxon>Chaetomiaceae</taxon>
        <taxon>Trichocladium</taxon>
    </lineage>
</organism>
<gene>
    <name evidence="2" type="ORF">BT67DRAFT_252989</name>
</gene>
<evidence type="ECO:0000313" key="2">
    <source>
        <dbReference type="EMBL" id="KAK4129898.1"/>
    </source>
</evidence>
<dbReference type="EMBL" id="MU853449">
    <property type="protein sequence ID" value="KAK4129898.1"/>
    <property type="molecule type" value="Genomic_DNA"/>
</dbReference>
<evidence type="ECO:0000256" key="1">
    <source>
        <dbReference type="SAM" id="MobiDB-lite"/>
    </source>
</evidence>
<keyword evidence="3" id="KW-1185">Reference proteome</keyword>
<dbReference type="Proteomes" id="UP001304895">
    <property type="component" value="Unassembled WGS sequence"/>
</dbReference>